<reference evidence="2 3" key="1">
    <citation type="journal article" date="2004" name="Int. J. Syst. Evol. Microbiol.">
        <title>Kaistella koreensis gen. nov., sp. nov., a novel member of the Chryseobacterium-Bergeyella-Riemerella branch.</title>
        <authorList>
            <person name="Kim M.K."/>
            <person name="Im W.T."/>
            <person name="Shin Y.K."/>
            <person name="Lim J.H."/>
            <person name="Kim S.H."/>
            <person name="Lee B.C."/>
            <person name="Park M.Y."/>
            <person name="Lee K.Y."/>
            <person name="Lee S.T."/>
        </authorList>
    </citation>
    <scope>NUCLEOTIDE SEQUENCE [LARGE SCALE GENOMIC DNA]</scope>
    <source>
        <strain evidence="2 3">CCUG 49689</strain>
    </source>
</reference>
<dbReference type="Proteomes" id="UP000035900">
    <property type="component" value="Unassembled WGS sequence"/>
</dbReference>
<evidence type="ECO:0000313" key="2">
    <source>
        <dbReference type="EMBL" id="KMQ67786.1"/>
    </source>
</evidence>
<protein>
    <submittedName>
        <fullName evidence="2">Uncharacterized protein</fullName>
    </submittedName>
</protein>
<evidence type="ECO:0000256" key="1">
    <source>
        <dbReference type="SAM" id="MobiDB-lite"/>
    </source>
</evidence>
<accession>A0A0J7IPC6</accession>
<sequence>MEIGQKFNTLTLKEYFFYIDNYKKYKDFNTLGLYRSIVENEKLALDEKLTVREYAHKTFKKTFDFLQLKDPKTFVEVEYLGQELTKGDEQKIWDDIRKSQQSILEDKKIKHRNFGEYSKHNCGYDTCVWNGIMVRQGSWLAESSMHFDSDKNKYQQKLKSDKRKSDRKRERQIIDREFETE</sequence>
<dbReference type="AlphaFoldDB" id="A0A0J7IPC6"/>
<comment type="caution">
    <text evidence="2">The sequence shown here is derived from an EMBL/GenBank/DDBJ whole genome shotgun (WGS) entry which is preliminary data.</text>
</comment>
<dbReference type="RefSeq" id="WP_048500825.1">
    <property type="nucleotide sequence ID" value="NZ_LFNG01000054.1"/>
</dbReference>
<proteinExistence type="predicted"/>
<feature type="compositionally biased region" description="Basic and acidic residues" evidence="1">
    <location>
        <begin position="163"/>
        <end position="181"/>
    </location>
</feature>
<dbReference type="OrthoDB" id="8606671at2"/>
<keyword evidence="3" id="KW-1185">Reference proteome</keyword>
<feature type="region of interest" description="Disordered" evidence="1">
    <location>
        <begin position="151"/>
        <end position="181"/>
    </location>
</feature>
<gene>
    <name evidence="2" type="ORF">ACM44_14750</name>
</gene>
<name>A0A0J7IPC6_9FLAO</name>
<organism evidence="2 3">
    <name type="scientific">Chryseobacterium koreense CCUG 49689</name>
    <dbReference type="NCBI Taxonomy" id="1304281"/>
    <lineage>
        <taxon>Bacteria</taxon>
        <taxon>Pseudomonadati</taxon>
        <taxon>Bacteroidota</taxon>
        <taxon>Flavobacteriia</taxon>
        <taxon>Flavobacteriales</taxon>
        <taxon>Weeksellaceae</taxon>
        <taxon>Chryseobacterium group</taxon>
        <taxon>Chryseobacterium</taxon>
    </lineage>
</organism>
<dbReference type="EMBL" id="LFNG01000054">
    <property type="protein sequence ID" value="KMQ67786.1"/>
    <property type="molecule type" value="Genomic_DNA"/>
</dbReference>
<evidence type="ECO:0000313" key="3">
    <source>
        <dbReference type="Proteomes" id="UP000035900"/>
    </source>
</evidence>
<dbReference type="PATRIC" id="fig|1304281.5.peg.3227"/>